<gene>
    <name evidence="1" type="ORF">CAL65_06955</name>
</gene>
<keyword evidence="2" id="KW-1185">Reference proteome</keyword>
<evidence type="ECO:0000313" key="2">
    <source>
        <dbReference type="Proteomes" id="UP000256763"/>
    </source>
</evidence>
<name>A0A3E0WZ33_9GAMM</name>
<evidence type="ECO:0000313" key="1">
    <source>
        <dbReference type="EMBL" id="RFA38068.1"/>
    </source>
</evidence>
<keyword evidence="1" id="KW-0456">Lyase</keyword>
<dbReference type="GO" id="GO:0016829">
    <property type="term" value="F:lyase activity"/>
    <property type="evidence" value="ECO:0007669"/>
    <property type="project" value="UniProtKB-KW"/>
</dbReference>
<dbReference type="InterPro" id="IPR004260">
    <property type="entry name" value="Pyr-dimer_DNA_glycosylase"/>
</dbReference>
<dbReference type="RefSeq" id="WP_116301383.1">
    <property type="nucleotide sequence ID" value="NZ_NFZV01000004.1"/>
</dbReference>
<comment type="caution">
    <text evidence="1">The sequence shown here is derived from an EMBL/GenBank/DDBJ whole genome shotgun (WGS) entry which is preliminary data.</text>
</comment>
<dbReference type="OrthoDB" id="9782576at2"/>
<dbReference type="Pfam" id="PF03013">
    <property type="entry name" value="Pyr_excise"/>
    <property type="match status" value="1"/>
</dbReference>
<dbReference type="EMBL" id="NFZW01000005">
    <property type="protein sequence ID" value="RFA38068.1"/>
    <property type="molecule type" value="Genomic_DNA"/>
</dbReference>
<reference evidence="2" key="1">
    <citation type="submission" date="2017-05" db="EMBL/GenBank/DDBJ databases">
        <authorList>
            <person name="Sharma S."/>
            <person name="Sidhu C."/>
            <person name="Pinnaka A.K."/>
        </authorList>
    </citation>
    <scope>NUCLEOTIDE SEQUENCE [LARGE SCALE GENOMIC DNA]</scope>
    <source>
        <strain evidence="2">AK93</strain>
    </source>
</reference>
<sequence length="142" mass="16678">MRLWTLHPRYLDAKGLVALWREALLAQAVLQELTKGYRNHPQLWRFREHATPLAAIGTYLTGVHTEALSRGYAFREDKIVCRQQVALIAATTGQIEYEWSHLRRKLNVRSSTAYARWIDVKVPECHPLFYRVEGPVEHWERK</sequence>
<organism evidence="1 2">
    <name type="scientific">Alkalilimnicola ehrlichii</name>
    <dbReference type="NCBI Taxonomy" id="351052"/>
    <lineage>
        <taxon>Bacteria</taxon>
        <taxon>Pseudomonadati</taxon>
        <taxon>Pseudomonadota</taxon>
        <taxon>Gammaproteobacteria</taxon>
        <taxon>Chromatiales</taxon>
        <taxon>Ectothiorhodospiraceae</taxon>
        <taxon>Alkalilimnicola</taxon>
    </lineage>
</organism>
<dbReference type="Proteomes" id="UP000256763">
    <property type="component" value="Unassembled WGS sequence"/>
</dbReference>
<proteinExistence type="predicted"/>
<protein>
    <submittedName>
        <fullName evidence="1">DNA lyase</fullName>
    </submittedName>
</protein>
<accession>A0A3E0WZ33</accession>
<dbReference type="AlphaFoldDB" id="A0A3E0WZ33"/>